<organism evidence="1 2">
    <name type="scientific">Pantoea brenneri</name>
    <dbReference type="NCBI Taxonomy" id="472694"/>
    <lineage>
        <taxon>Bacteria</taxon>
        <taxon>Pseudomonadati</taxon>
        <taxon>Pseudomonadota</taxon>
        <taxon>Gammaproteobacteria</taxon>
        <taxon>Enterobacterales</taxon>
        <taxon>Erwiniaceae</taxon>
        <taxon>Pantoea</taxon>
    </lineage>
</organism>
<dbReference type="EMBL" id="JBCGBG010000005">
    <property type="protein sequence ID" value="MEL7697626.1"/>
    <property type="molecule type" value="Genomic_DNA"/>
</dbReference>
<proteinExistence type="predicted"/>
<dbReference type="RefSeq" id="WP_161797057.1">
    <property type="nucleotide sequence ID" value="NZ_JBCGBG010000005.1"/>
</dbReference>
<protein>
    <submittedName>
        <fullName evidence="1">Uncharacterized protein</fullName>
    </submittedName>
</protein>
<sequence length="115" mass="12611">MNNAKRWPVYGRTSGMRCVIARAEHARDGVFCVFAKGVCALSLRTNLNTTPLVLSQRTNLNTTPLALSQRINLNTTPLVLSQPVNLNTTPLGLRINLSLQPAVFLPDDASARREP</sequence>
<dbReference type="Proteomes" id="UP001468095">
    <property type="component" value="Unassembled WGS sequence"/>
</dbReference>
<gene>
    <name evidence="1" type="ORF">AABB92_18400</name>
</gene>
<keyword evidence="2" id="KW-1185">Reference proteome</keyword>
<evidence type="ECO:0000313" key="1">
    <source>
        <dbReference type="EMBL" id="MEL7697626.1"/>
    </source>
</evidence>
<accession>A0ABU9MNE8</accession>
<name>A0ABU9MNE8_9GAMM</name>
<evidence type="ECO:0000313" key="2">
    <source>
        <dbReference type="Proteomes" id="UP001468095"/>
    </source>
</evidence>
<comment type="caution">
    <text evidence="1">The sequence shown here is derived from an EMBL/GenBank/DDBJ whole genome shotgun (WGS) entry which is preliminary data.</text>
</comment>
<reference evidence="1 2" key="1">
    <citation type="submission" date="2024-04" db="EMBL/GenBank/DDBJ databases">
        <authorList>
            <person name="Suleimanova A.D."/>
            <person name="Pudova D.S."/>
            <person name="Shagimardanova E.I."/>
            <person name="Sharipova M.R."/>
        </authorList>
    </citation>
    <scope>NUCLEOTIDE SEQUENCE [LARGE SCALE GENOMIC DNA]</scope>
    <source>
        <strain evidence="1 2">3.1</strain>
    </source>
</reference>